<comment type="caution">
    <text evidence="2">The sequence shown here is derived from an EMBL/GenBank/DDBJ whole genome shotgun (WGS) entry which is preliminary data.</text>
</comment>
<dbReference type="EMBL" id="NBCO01000154">
    <property type="protein sequence ID" value="ORC80607.1"/>
    <property type="molecule type" value="Genomic_DNA"/>
</dbReference>
<dbReference type="VEuPathDB" id="TriTrypDB:TM35_001541000"/>
<evidence type="ECO:0000256" key="1">
    <source>
        <dbReference type="SAM" id="MobiDB-lite"/>
    </source>
</evidence>
<organism evidence="2 3">
    <name type="scientific">Trypanosoma theileri</name>
    <dbReference type="NCBI Taxonomy" id="67003"/>
    <lineage>
        <taxon>Eukaryota</taxon>
        <taxon>Discoba</taxon>
        <taxon>Euglenozoa</taxon>
        <taxon>Kinetoplastea</taxon>
        <taxon>Metakinetoplastina</taxon>
        <taxon>Trypanosomatida</taxon>
        <taxon>Trypanosomatidae</taxon>
        <taxon>Trypanosoma</taxon>
    </lineage>
</organism>
<feature type="non-terminal residue" evidence="2">
    <location>
        <position position="1"/>
    </location>
</feature>
<feature type="region of interest" description="Disordered" evidence="1">
    <location>
        <begin position="89"/>
        <end position="125"/>
    </location>
</feature>
<keyword evidence="3" id="KW-1185">Reference proteome</keyword>
<dbReference type="AlphaFoldDB" id="A0A1X0NDX5"/>
<dbReference type="Proteomes" id="UP000192257">
    <property type="component" value="Unassembled WGS sequence"/>
</dbReference>
<dbReference type="GeneID" id="39991710"/>
<proteinExistence type="predicted"/>
<evidence type="ECO:0000313" key="3">
    <source>
        <dbReference type="Proteomes" id="UP000192257"/>
    </source>
</evidence>
<reference evidence="2 3" key="1">
    <citation type="submission" date="2017-03" db="EMBL/GenBank/DDBJ databases">
        <title>An alternative strategy for trypanosome survival in the mammalian bloodstream revealed through genome and transcriptome analysis of the ubiquitous bovine parasite Trypanosoma (Megatrypanum) theileri.</title>
        <authorList>
            <person name="Kelly S."/>
            <person name="Ivens A."/>
            <person name="Mott A."/>
            <person name="O'Neill E."/>
            <person name="Emms D."/>
            <person name="Macleod O."/>
            <person name="Voorheis P."/>
            <person name="Matthews J."/>
            <person name="Matthews K."/>
            <person name="Carrington M."/>
        </authorList>
    </citation>
    <scope>NUCLEOTIDE SEQUENCE [LARGE SCALE GENOMIC DNA]</scope>
    <source>
        <strain evidence="2">Edinburgh</strain>
    </source>
</reference>
<feature type="region of interest" description="Disordered" evidence="1">
    <location>
        <begin position="147"/>
        <end position="175"/>
    </location>
</feature>
<feature type="compositionally biased region" description="Basic and acidic residues" evidence="1">
    <location>
        <begin position="147"/>
        <end position="169"/>
    </location>
</feature>
<sequence>LTALVEPSRKTVEDANLSLMEAKNATKEVIDKLKDKTPDDRLTEVTEEVQRIMVLGEVQIRDIERSWEKNATDITEGGADFGTIREKWSSAHEKEQKRADEEKAKRTAEDERDAEEERRIEEEKARLEEEKLAAAVKEKLVEKERLAAEEKARKAKEDELARTAKKETDNSSSPSLVHSPILLLVLLCVLGCSLVC</sequence>
<accession>A0A1X0NDX5</accession>
<gene>
    <name evidence="2" type="ORF">TM35_001541000</name>
</gene>
<name>A0A1X0NDX5_9TRYP</name>
<protein>
    <submittedName>
        <fullName evidence="2">Uncharacterized protein</fullName>
    </submittedName>
</protein>
<evidence type="ECO:0000313" key="2">
    <source>
        <dbReference type="EMBL" id="ORC80607.1"/>
    </source>
</evidence>
<dbReference type="RefSeq" id="XP_028876774.1">
    <property type="nucleotide sequence ID" value="XM_029031930.1"/>
</dbReference>